<dbReference type="Pfam" id="PF00108">
    <property type="entry name" value="Thiolase_N"/>
    <property type="match status" value="1"/>
</dbReference>
<dbReference type="InterPro" id="IPR016039">
    <property type="entry name" value="Thiolase-like"/>
</dbReference>
<feature type="active site" description="Acyl-thioester intermediate" evidence="6">
    <location>
        <position position="113"/>
    </location>
</feature>
<dbReference type="FunFam" id="3.40.47.10:FF:000007">
    <property type="entry name" value="acetyl-CoA acetyltransferase, mitochondrial"/>
    <property type="match status" value="1"/>
</dbReference>
<evidence type="ECO:0000256" key="3">
    <source>
        <dbReference type="ARBA" id="ARBA00022723"/>
    </source>
</evidence>
<dbReference type="GO" id="GO:0003985">
    <property type="term" value="F:acetyl-CoA C-acetyltransferase activity"/>
    <property type="evidence" value="ECO:0007669"/>
    <property type="project" value="TreeGrafter"/>
</dbReference>
<evidence type="ECO:0000256" key="4">
    <source>
        <dbReference type="ARBA" id="ARBA00022958"/>
    </source>
</evidence>
<dbReference type="InParanoid" id="F2UJ63"/>
<dbReference type="CDD" id="cd00751">
    <property type="entry name" value="thiolase"/>
    <property type="match status" value="1"/>
</dbReference>
<evidence type="ECO:0000259" key="9">
    <source>
        <dbReference type="Pfam" id="PF02803"/>
    </source>
</evidence>
<keyword evidence="3" id="KW-0479">Metal-binding</keyword>
<dbReference type="InterPro" id="IPR020613">
    <property type="entry name" value="Thiolase_CS"/>
</dbReference>
<dbReference type="PANTHER" id="PTHR18919">
    <property type="entry name" value="ACETYL-COA C-ACYLTRANSFERASE"/>
    <property type="match status" value="1"/>
</dbReference>
<dbReference type="OrthoDB" id="5404651at2759"/>
<dbReference type="PIRSF" id="PIRSF000429">
    <property type="entry name" value="Ac-CoA_Ac_transf"/>
    <property type="match status" value="1"/>
</dbReference>
<dbReference type="PANTHER" id="PTHR18919:SF156">
    <property type="entry name" value="ACETYL-COA ACETYLTRANSFERASE, MITOCHONDRIAL"/>
    <property type="match status" value="1"/>
</dbReference>
<comment type="similarity">
    <text evidence="1 7">Belongs to the thiolase-like superfamily. Thiolase family.</text>
</comment>
<dbReference type="InterPro" id="IPR020615">
    <property type="entry name" value="Thiolase_acyl_enz_int_AS"/>
</dbReference>
<dbReference type="RefSeq" id="XP_004990851.1">
    <property type="nucleotide sequence ID" value="XM_004990794.1"/>
</dbReference>
<feature type="domain" description="Thiolase C-terminal" evidence="9">
    <location>
        <begin position="294"/>
        <end position="414"/>
    </location>
</feature>
<keyword evidence="4" id="KW-0630">Potassium</keyword>
<keyword evidence="11" id="KW-1185">Reference proteome</keyword>
<dbReference type="Gene3D" id="3.40.47.10">
    <property type="match status" value="1"/>
</dbReference>
<keyword evidence="2 7" id="KW-0808">Transferase</keyword>
<dbReference type="GO" id="GO:0046872">
    <property type="term" value="F:metal ion binding"/>
    <property type="evidence" value="ECO:0007669"/>
    <property type="project" value="UniProtKB-KW"/>
</dbReference>
<evidence type="ECO:0000313" key="11">
    <source>
        <dbReference type="Proteomes" id="UP000007799"/>
    </source>
</evidence>
<dbReference type="InterPro" id="IPR020616">
    <property type="entry name" value="Thiolase_N"/>
</dbReference>
<dbReference type="GO" id="GO:0005739">
    <property type="term" value="C:mitochondrion"/>
    <property type="evidence" value="ECO:0007669"/>
    <property type="project" value="TreeGrafter"/>
</dbReference>
<dbReference type="FunCoup" id="F2UJ63">
    <property type="interactions" value="1044"/>
</dbReference>
<dbReference type="SUPFAM" id="SSF53901">
    <property type="entry name" value="Thiolase-like"/>
    <property type="match status" value="2"/>
</dbReference>
<protein>
    <submittedName>
        <fullName evidence="10">Acetyl-Coenzyme A acetyltransferase 1</fullName>
    </submittedName>
</protein>
<proteinExistence type="inferred from homology"/>
<dbReference type="Pfam" id="PF02803">
    <property type="entry name" value="Thiolase_C"/>
    <property type="match status" value="1"/>
</dbReference>
<dbReference type="GeneID" id="16071414"/>
<evidence type="ECO:0000256" key="2">
    <source>
        <dbReference type="ARBA" id="ARBA00022679"/>
    </source>
</evidence>
<dbReference type="GO" id="GO:0006635">
    <property type="term" value="P:fatty acid beta-oxidation"/>
    <property type="evidence" value="ECO:0007669"/>
    <property type="project" value="TreeGrafter"/>
</dbReference>
<evidence type="ECO:0000313" key="10">
    <source>
        <dbReference type="EMBL" id="EGD77011.1"/>
    </source>
</evidence>
<evidence type="ECO:0000256" key="6">
    <source>
        <dbReference type="PIRSR" id="PIRSR000429-1"/>
    </source>
</evidence>
<evidence type="ECO:0000256" key="5">
    <source>
        <dbReference type="ARBA" id="ARBA00023315"/>
    </source>
</evidence>
<organism evidence="11">
    <name type="scientific">Salpingoeca rosetta (strain ATCC 50818 / BSB-021)</name>
    <dbReference type="NCBI Taxonomy" id="946362"/>
    <lineage>
        <taxon>Eukaryota</taxon>
        <taxon>Choanoflagellata</taxon>
        <taxon>Craspedida</taxon>
        <taxon>Salpingoecidae</taxon>
        <taxon>Salpingoeca</taxon>
    </lineage>
</organism>
<sequence length="415" mass="43130">MLSRLQTRQTTSALRGAVRCASTGLPKDVYICSAARTPIGSINSSLAAVTAPRLGVIAAQGAMERAGLKPEHVEEVYFGNVISAGAGQSPARQVAIGAGCPVSTEATTINKVCASGMKAIMMAAQNITLGVRNVMVAGGMESMSNAPYILRKMRAGAGYGHQTAEDLVLADGLTDAYNNIHMGLCGEDTAEKYNITREQCDEFAIESYKRSSKAAESGVLAKEIVDVNIPQRKGDDKVVSVDEEFTRINFDRIPSLRSVFKKDGVITAANASTLNDGAAAVVLASEEAVAQHGLTPLAKIRGFGDAARAPIEFPIAPALATPIALENAGVSVADISRWEINEAFAVVVLANMKMLNIDASKVNINGGAVSIGHPIGMSGARIVGSLVHHLEKGELGCASICNGGGAASAIVIEKL</sequence>
<evidence type="ECO:0000256" key="1">
    <source>
        <dbReference type="ARBA" id="ARBA00010982"/>
    </source>
</evidence>
<dbReference type="EMBL" id="GL832976">
    <property type="protein sequence ID" value="EGD77011.1"/>
    <property type="molecule type" value="Genomic_DNA"/>
</dbReference>
<dbReference type="InterPro" id="IPR002155">
    <property type="entry name" value="Thiolase"/>
</dbReference>
<evidence type="ECO:0000259" key="8">
    <source>
        <dbReference type="Pfam" id="PF00108"/>
    </source>
</evidence>
<reference evidence="10" key="1">
    <citation type="submission" date="2009-08" db="EMBL/GenBank/DDBJ databases">
        <title>Annotation of Salpingoeca rosetta.</title>
        <authorList>
            <consortium name="The Broad Institute Genome Sequencing Platform"/>
            <person name="Russ C."/>
            <person name="Cuomo C."/>
            <person name="Burger G."/>
            <person name="Gray M.W."/>
            <person name="Holland P.W.H."/>
            <person name="King N."/>
            <person name="Lang F.B.F."/>
            <person name="Roger A.J."/>
            <person name="Ruiz-Trillo I."/>
            <person name="Young S.K."/>
            <person name="Zeng Q."/>
            <person name="Gargeya S."/>
            <person name="Alvarado L."/>
            <person name="Berlin A."/>
            <person name="Chapman S.B."/>
            <person name="Chen Z."/>
            <person name="Freedman E."/>
            <person name="Gellesch M."/>
            <person name="Goldberg J."/>
            <person name="Griggs A."/>
            <person name="Gujja S."/>
            <person name="Heilman E."/>
            <person name="Heiman D."/>
            <person name="Howarth C."/>
            <person name="Mehta T."/>
            <person name="Neiman D."/>
            <person name="Pearson M."/>
            <person name="Roberts A."/>
            <person name="Saif S."/>
            <person name="Shea T."/>
            <person name="Shenoy N."/>
            <person name="Sisk P."/>
            <person name="Stolte C."/>
            <person name="Sykes S."/>
            <person name="White J."/>
            <person name="Yandava C."/>
            <person name="Haas B."/>
            <person name="Nusbaum C."/>
            <person name="Birren B."/>
        </authorList>
    </citation>
    <scope>NUCLEOTIDE SEQUENCE [LARGE SCALE GENOMIC DNA]</scope>
    <source>
        <strain evidence="10">ATCC 50818</strain>
    </source>
</reference>
<dbReference type="OMA" id="ICPSIAI"/>
<dbReference type="PROSITE" id="PS00098">
    <property type="entry name" value="THIOLASE_1"/>
    <property type="match status" value="1"/>
</dbReference>
<feature type="active site" description="Proton acceptor" evidence="6">
    <location>
        <position position="373"/>
    </location>
</feature>
<name>F2UJ63_SALR5</name>
<dbReference type="KEGG" id="sre:PTSG_07353"/>
<dbReference type="AlphaFoldDB" id="F2UJ63"/>
<evidence type="ECO:0000256" key="7">
    <source>
        <dbReference type="RuleBase" id="RU003557"/>
    </source>
</evidence>
<dbReference type="eggNOG" id="KOG1390">
    <property type="taxonomic scope" value="Eukaryota"/>
</dbReference>
<dbReference type="STRING" id="946362.F2UJ63"/>
<dbReference type="Proteomes" id="UP000007799">
    <property type="component" value="Unassembled WGS sequence"/>
</dbReference>
<feature type="domain" description="Thiolase N-terminal" evidence="8">
    <location>
        <begin position="29"/>
        <end position="287"/>
    </location>
</feature>
<dbReference type="PROSITE" id="PS00737">
    <property type="entry name" value="THIOLASE_2"/>
    <property type="match status" value="1"/>
</dbReference>
<accession>F2UJ63</accession>
<keyword evidence="5 7" id="KW-0012">Acyltransferase</keyword>
<feature type="active site" description="Proton acceptor" evidence="6">
    <location>
        <position position="401"/>
    </location>
</feature>
<dbReference type="InterPro" id="IPR020617">
    <property type="entry name" value="Thiolase_C"/>
</dbReference>
<dbReference type="NCBIfam" id="TIGR01930">
    <property type="entry name" value="AcCoA-C-Actrans"/>
    <property type="match status" value="1"/>
</dbReference>
<gene>
    <name evidence="10" type="ORF">PTSG_07353</name>
</gene>